<evidence type="ECO:0000256" key="1">
    <source>
        <dbReference type="SAM" id="SignalP"/>
    </source>
</evidence>
<evidence type="ECO:0000313" key="3">
    <source>
        <dbReference type="Proteomes" id="UP000835052"/>
    </source>
</evidence>
<dbReference type="EMBL" id="CAJGYM010000018">
    <property type="protein sequence ID" value="CAD6190912.1"/>
    <property type="molecule type" value="Genomic_DNA"/>
</dbReference>
<keyword evidence="3" id="KW-1185">Reference proteome</keyword>
<dbReference type="PANTHER" id="PTHR43434:SF22">
    <property type="entry name" value="PHOSPHOGLYCOLATE PHOSPHATASE"/>
    <property type="match status" value="1"/>
</dbReference>
<dbReference type="Pfam" id="PF00702">
    <property type="entry name" value="Hydrolase"/>
    <property type="match status" value="1"/>
</dbReference>
<feature type="chain" id="PRO_5035839701" evidence="1">
    <location>
        <begin position="25"/>
        <end position="302"/>
    </location>
</feature>
<dbReference type="AlphaFoldDB" id="A0A8S1H6H4"/>
<reference evidence="2" key="1">
    <citation type="submission" date="2020-10" db="EMBL/GenBank/DDBJ databases">
        <authorList>
            <person name="Kikuchi T."/>
        </authorList>
    </citation>
    <scope>NUCLEOTIDE SEQUENCE</scope>
    <source>
        <strain evidence="2">NKZ352</strain>
    </source>
</reference>
<dbReference type="SUPFAM" id="SSF56784">
    <property type="entry name" value="HAD-like"/>
    <property type="match status" value="1"/>
</dbReference>
<dbReference type="NCBIfam" id="TIGR01549">
    <property type="entry name" value="HAD-SF-IA-v1"/>
    <property type="match status" value="1"/>
</dbReference>
<accession>A0A8S1H6H4</accession>
<dbReference type="SFLD" id="SFLDG01129">
    <property type="entry name" value="C1.5:_HAD__Beta-PGM__Phosphata"/>
    <property type="match status" value="1"/>
</dbReference>
<name>A0A8S1H6H4_9PELO</name>
<dbReference type="SFLD" id="SFLDS00003">
    <property type="entry name" value="Haloacid_Dehalogenase"/>
    <property type="match status" value="1"/>
</dbReference>
<dbReference type="InterPro" id="IPR006439">
    <property type="entry name" value="HAD-SF_hydro_IA"/>
</dbReference>
<dbReference type="PANTHER" id="PTHR43434">
    <property type="entry name" value="PHOSPHOGLYCOLATE PHOSPHATASE"/>
    <property type="match status" value="1"/>
</dbReference>
<dbReference type="GO" id="GO:0006281">
    <property type="term" value="P:DNA repair"/>
    <property type="evidence" value="ECO:0007669"/>
    <property type="project" value="TreeGrafter"/>
</dbReference>
<dbReference type="Proteomes" id="UP000835052">
    <property type="component" value="Unassembled WGS sequence"/>
</dbReference>
<protein>
    <submittedName>
        <fullName evidence="2">Uncharacterized protein</fullName>
    </submittedName>
</protein>
<dbReference type="InterPro" id="IPR023214">
    <property type="entry name" value="HAD_sf"/>
</dbReference>
<comment type="caution">
    <text evidence="2">The sequence shown here is derived from an EMBL/GenBank/DDBJ whole genome shotgun (WGS) entry which is preliminary data.</text>
</comment>
<proteinExistence type="predicted"/>
<gene>
    <name evidence="2" type="ORF">CAUJ_LOCUS6831</name>
</gene>
<evidence type="ECO:0000313" key="2">
    <source>
        <dbReference type="EMBL" id="CAD6190912.1"/>
    </source>
</evidence>
<feature type="signal peptide" evidence="1">
    <location>
        <begin position="1"/>
        <end position="24"/>
    </location>
</feature>
<sequence>MASRDRKTTPFPCFLLILPFFVFADRHSHDEMLRENVVIFTDPSSTNSTNCLMTSSNNGVKLVIFDKDGTLLDFNKMWLPWAANTVRLLEAATKLPVGPAVYKTLGVDPVKAKVSMGCLAEKTLTGVREDVALTLQTFGVNPIEAAAIVEGCVPEASTGATAPVCDLIFLFQTLKAMGIKLAVCTADSRTATMEQMRMLGVARLLDDIVCGNDVGVIPKPSPHCAMHICKRLGVDLKATIMVGDTIADLKMGRVAGLRASVAVMTGVGTRETLKEYTDYFLEDVSELPNLISNVMNEDTKRG</sequence>
<dbReference type="InterPro" id="IPR050155">
    <property type="entry name" value="HAD-like_hydrolase_sf"/>
</dbReference>
<dbReference type="CDD" id="cd01427">
    <property type="entry name" value="HAD_like"/>
    <property type="match status" value="1"/>
</dbReference>
<dbReference type="OrthoDB" id="269227at2759"/>
<dbReference type="InterPro" id="IPR036412">
    <property type="entry name" value="HAD-like_sf"/>
</dbReference>
<keyword evidence="1" id="KW-0732">Signal</keyword>
<dbReference type="GO" id="GO:0008967">
    <property type="term" value="F:phosphoglycolate phosphatase activity"/>
    <property type="evidence" value="ECO:0007669"/>
    <property type="project" value="TreeGrafter"/>
</dbReference>
<organism evidence="2 3">
    <name type="scientific">Caenorhabditis auriculariae</name>
    <dbReference type="NCBI Taxonomy" id="2777116"/>
    <lineage>
        <taxon>Eukaryota</taxon>
        <taxon>Metazoa</taxon>
        <taxon>Ecdysozoa</taxon>
        <taxon>Nematoda</taxon>
        <taxon>Chromadorea</taxon>
        <taxon>Rhabditida</taxon>
        <taxon>Rhabditina</taxon>
        <taxon>Rhabditomorpha</taxon>
        <taxon>Rhabditoidea</taxon>
        <taxon>Rhabditidae</taxon>
        <taxon>Peloderinae</taxon>
        <taxon>Caenorhabditis</taxon>
    </lineage>
</organism>
<dbReference type="Gene3D" id="3.40.50.1000">
    <property type="entry name" value="HAD superfamily/HAD-like"/>
    <property type="match status" value="1"/>
</dbReference>